<evidence type="ECO:0000313" key="2">
    <source>
        <dbReference type="Proteomes" id="UP000607653"/>
    </source>
</evidence>
<dbReference type="Proteomes" id="UP000607653">
    <property type="component" value="Unassembled WGS sequence"/>
</dbReference>
<protein>
    <submittedName>
        <fullName evidence="1">Uncharacterized protein</fullName>
    </submittedName>
</protein>
<evidence type="ECO:0000313" key="1">
    <source>
        <dbReference type="EMBL" id="DAD49474.1"/>
    </source>
</evidence>
<proteinExistence type="predicted"/>
<accession>A0A822ZU54</accession>
<sequence length="112" mass="13165">MYDPLLNGPYRGTIKNLYSRSIMNNYSITSIKDSIEKVWINKIHGILPINYREFEQKIDTFDEKSLSTDIFHFLTPILEFVEESTPSFNLKVKRLSLFEEKGTIDSEIKRTI</sequence>
<name>A0A822ZU54_NELNU</name>
<dbReference type="AlphaFoldDB" id="A0A822ZU54"/>
<keyword evidence="2" id="KW-1185">Reference proteome</keyword>
<comment type="caution">
    <text evidence="1">The sequence shown here is derived from an EMBL/GenBank/DDBJ whole genome shotgun (WGS) entry which is preliminary data.</text>
</comment>
<dbReference type="Pfam" id="PF05758">
    <property type="entry name" value="Ycf1"/>
    <property type="match status" value="1"/>
</dbReference>
<dbReference type="EMBL" id="DUZY01000174">
    <property type="protein sequence ID" value="DAD49474.1"/>
    <property type="molecule type" value="Genomic_DNA"/>
</dbReference>
<dbReference type="GO" id="GO:0016020">
    <property type="term" value="C:membrane"/>
    <property type="evidence" value="ECO:0007669"/>
    <property type="project" value="InterPro"/>
</dbReference>
<gene>
    <name evidence="1" type="ORF">HUJ06_032075</name>
</gene>
<dbReference type="InterPro" id="IPR008896">
    <property type="entry name" value="TIC214"/>
</dbReference>
<reference evidence="1 2" key="1">
    <citation type="journal article" date="2020" name="Mol. Biol. Evol.">
        <title>Distinct Expression and Methylation Patterns for Genes with Different Fates following a Single Whole-Genome Duplication in Flowering Plants.</title>
        <authorList>
            <person name="Shi T."/>
            <person name="Rahmani R.S."/>
            <person name="Gugger P.F."/>
            <person name="Wang M."/>
            <person name="Li H."/>
            <person name="Zhang Y."/>
            <person name="Li Z."/>
            <person name="Wang Q."/>
            <person name="Van de Peer Y."/>
            <person name="Marchal K."/>
            <person name="Chen J."/>
        </authorList>
    </citation>
    <scope>NUCLEOTIDE SEQUENCE [LARGE SCALE GENOMIC DNA]</scope>
    <source>
        <tissue evidence="1">Leaf</tissue>
    </source>
</reference>
<organism evidence="1 2">
    <name type="scientific">Nelumbo nucifera</name>
    <name type="common">Sacred lotus</name>
    <dbReference type="NCBI Taxonomy" id="4432"/>
    <lineage>
        <taxon>Eukaryota</taxon>
        <taxon>Viridiplantae</taxon>
        <taxon>Streptophyta</taxon>
        <taxon>Embryophyta</taxon>
        <taxon>Tracheophyta</taxon>
        <taxon>Spermatophyta</taxon>
        <taxon>Magnoliopsida</taxon>
        <taxon>Proteales</taxon>
        <taxon>Nelumbonaceae</taxon>
        <taxon>Nelumbo</taxon>
    </lineage>
</organism>